<dbReference type="PROSITE" id="PS51194">
    <property type="entry name" value="HELICASE_CTER"/>
    <property type="match status" value="1"/>
</dbReference>
<dbReference type="FunFam" id="3.40.50.10810:FF:000015">
    <property type="entry name" value="lymphoid-specific helicase isoform X1"/>
    <property type="match status" value="1"/>
</dbReference>
<evidence type="ECO:0000256" key="5">
    <source>
        <dbReference type="ARBA" id="ARBA00022618"/>
    </source>
</evidence>
<protein>
    <recommendedName>
        <fullName evidence="17">Proliferation-associated SNF2-like protein</fullName>
    </recommendedName>
</protein>
<accession>A0A8S1DW70</accession>
<dbReference type="Pfam" id="PF00271">
    <property type="entry name" value="Helicase_C"/>
    <property type="match status" value="1"/>
</dbReference>
<evidence type="ECO:0000256" key="6">
    <source>
        <dbReference type="ARBA" id="ARBA00022741"/>
    </source>
</evidence>
<dbReference type="EMBL" id="CADEPI010000758">
    <property type="protein sequence ID" value="CAB3388358.1"/>
    <property type="molecule type" value="Genomic_DNA"/>
</dbReference>
<evidence type="ECO:0000313" key="21">
    <source>
        <dbReference type="EMBL" id="CAB3388358.1"/>
    </source>
</evidence>
<keyword evidence="9" id="KW-0347">Helicase</keyword>
<evidence type="ECO:0000256" key="1">
    <source>
        <dbReference type="ARBA" id="ARBA00004123"/>
    </source>
</evidence>
<evidence type="ECO:0000256" key="13">
    <source>
        <dbReference type="ARBA" id="ARBA00023163"/>
    </source>
</evidence>
<dbReference type="InterPro" id="IPR014001">
    <property type="entry name" value="Helicase_ATP-bd"/>
</dbReference>
<sequence length="785" mass="90365">MVSTMENATILDLVKKNEFESEVKTEISSSRGTSPDSGNYDGPESLDEDSNSDEVKITPEMIAEEEELEKQRQLDEDAELRKAKEKSEEEETEKRLQRLSILLSQSEFFSNFIAQRIEEQRKQEQPAKVNEKPSKRGKKAKKEAEVTAKQYMEDKLLYINGVNGILADEMGLGKTIQTIALICYMIENKLKGPFLIVAPLSTLSNWINEFTLFCPRVPVLLYHGTQDERRLLGSQIGKLNTVQCEDFEGRTYPVVVTSYEVAMRDRDVLQRRTWEIVAIDEGHRIKNHKCRLGREMRLYKSKCRVLLTGTPLQNDLKELWSLLNYLIPDVFADLSAFESWFVVTDMSNETGDRDLTNQMIVEREQKDHIIAKMHKILQPFMLRRMKCDIDLKLPPKKELLVFTPMTPEQTELYKHILHRTIHDKVLEDKLKKEKEEELKREILSDDKGGCVAKRLRRSKAPVKYNMDRLTDAEFEERYNANLEYHTQMNSESQSTFMKNCIEQGVITSLNPCSIVVDLRKVVNHPYLIQMPLVPGTKEPLIDENLVLKAGKMLVLDAMLAKLKSRGHKVLIFSQWRSVLDLIEEFMLLRGYNYCRLDGSTKVMDRAQSISAFNKDPKIFAFLLSTRAGGLGINLTAADTVIIYDSDWNPQCDLQAQDRCHRIGQTKPVVVYRLTTDGTIDRRMVERATGKRRLEKLIIKQGHFVGHKNIKKLESNGELSPEELLKLLNSKDYTREVQANGYVFSDAELNQLLDRSEMLEDSAAKTKKPSKRKLACEDAPKLFEVL</sequence>
<keyword evidence="7" id="KW-0498">Mitosis</keyword>
<dbReference type="PROSITE" id="PS51192">
    <property type="entry name" value="HELICASE_ATP_BIND_1"/>
    <property type="match status" value="1"/>
</dbReference>
<evidence type="ECO:0000256" key="16">
    <source>
        <dbReference type="ARBA" id="ARBA00053349"/>
    </source>
</evidence>
<evidence type="ECO:0000256" key="11">
    <source>
        <dbReference type="ARBA" id="ARBA00023015"/>
    </source>
</evidence>
<dbReference type="InterPro" id="IPR000330">
    <property type="entry name" value="SNF2_N"/>
</dbReference>
<dbReference type="PANTHER" id="PTHR47161">
    <property type="entry name" value="LYMPHOID-SPECIFIC HELICASE"/>
    <property type="match status" value="1"/>
</dbReference>
<evidence type="ECO:0000256" key="7">
    <source>
        <dbReference type="ARBA" id="ARBA00022776"/>
    </source>
</evidence>
<dbReference type="Gene3D" id="3.40.50.300">
    <property type="entry name" value="P-loop containing nucleotide triphosphate hydrolases"/>
    <property type="match status" value="1"/>
</dbReference>
<dbReference type="InterPro" id="IPR027417">
    <property type="entry name" value="P-loop_NTPase"/>
</dbReference>
<dbReference type="OrthoDB" id="448448at2759"/>
<comment type="subcellular location">
    <subcellularLocation>
        <location evidence="1">Nucleus</location>
    </subcellularLocation>
</comment>
<keyword evidence="3" id="KW-0217">Developmental protein</keyword>
<dbReference type="GO" id="GO:0005721">
    <property type="term" value="C:pericentric heterochromatin"/>
    <property type="evidence" value="ECO:0007669"/>
    <property type="project" value="TreeGrafter"/>
</dbReference>
<feature type="domain" description="Helicase ATP-binding" evidence="19">
    <location>
        <begin position="155"/>
        <end position="329"/>
    </location>
</feature>
<dbReference type="GO" id="GO:0004386">
    <property type="term" value="F:helicase activity"/>
    <property type="evidence" value="ECO:0007669"/>
    <property type="project" value="UniProtKB-KW"/>
</dbReference>
<keyword evidence="10" id="KW-0067">ATP-binding</keyword>
<dbReference type="Pfam" id="PF00176">
    <property type="entry name" value="SNF2-rel_dom"/>
    <property type="match status" value="1"/>
</dbReference>
<dbReference type="GO" id="GO:0031508">
    <property type="term" value="P:pericentric heterochromatin formation"/>
    <property type="evidence" value="ECO:0007669"/>
    <property type="project" value="TreeGrafter"/>
</dbReference>
<evidence type="ECO:0000259" key="19">
    <source>
        <dbReference type="PROSITE" id="PS51192"/>
    </source>
</evidence>
<feature type="compositionally biased region" description="Basic and acidic residues" evidence="18">
    <location>
        <begin position="69"/>
        <end position="94"/>
    </location>
</feature>
<dbReference type="GO" id="GO:0005634">
    <property type="term" value="C:nucleus"/>
    <property type="evidence" value="ECO:0007669"/>
    <property type="project" value="UniProtKB-SubCell"/>
</dbReference>
<organism evidence="21 22">
    <name type="scientific">Cloeon dipterum</name>
    <dbReference type="NCBI Taxonomy" id="197152"/>
    <lineage>
        <taxon>Eukaryota</taxon>
        <taxon>Metazoa</taxon>
        <taxon>Ecdysozoa</taxon>
        <taxon>Arthropoda</taxon>
        <taxon>Hexapoda</taxon>
        <taxon>Insecta</taxon>
        <taxon>Pterygota</taxon>
        <taxon>Palaeoptera</taxon>
        <taxon>Ephemeroptera</taxon>
        <taxon>Pisciforma</taxon>
        <taxon>Baetidae</taxon>
        <taxon>Cloeon</taxon>
    </lineage>
</organism>
<feature type="domain" description="Helicase C-terminal" evidence="20">
    <location>
        <begin position="554"/>
        <end position="727"/>
    </location>
</feature>
<dbReference type="GO" id="GO:0003682">
    <property type="term" value="F:chromatin binding"/>
    <property type="evidence" value="ECO:0007669"/>
    <property type="project" value="TreeGrafter"/>
</dbReference>
<comment type="function">
    <text evidence="16">Plays an essential role in normal development and survival. Involved in regulation of the expansion or survival of lymphoid cells. Required for de novo or maintenance DNA methylation. May control silencing of the imprinted CDKN1C gene through DNA methylation. May play a role in formation and organization of heterochromatin, implying a functional role in the regulation of transcription and mitosis.</text>
</comment>
<evidence type="ECO:0000256" key="2">
    <source>
        <dbReference type="ARBA" id="ARBA00007025"/>
    </source>
</evidence>
<dbReference type="Gene3D" id="3.40.50.10810">
    <property type="entry name" value="Tandem AAA-ATPase domain"/>
    <property type="match status" value="1"/>
</dbReference>
<dbReference type="PANTHER" id="PTHR47161:SF1">
    <property type="entry name" value="LYMPHOID-SPECIFIC HELICASE"/>
    <property type="match status" value="1"/>
</dbReference>
<keyword evidence="5" id="KW-0132">Cell division</keyword>
<feature type="region of interest" description="Disordered" evidence="18">
    <location>
        <begin position="20"/>
        <end position="94"/>
    </location>
</feature>
<keyword evidence="13" id="KW-0804">Transcription</keyword>
<proteinExistence type="inferred from homology"/>
<dbReference type="InterPro" id="IPR001650">
    <property type="entry name" value="Helicase_C-like"/>
</dbReference>
<evidence type="ECO:0000256" key="15">
    <source>
        <dbReference type="ARBA" id="ARBA00023306"/>
    </source>
</evidence>
<evidence type="ECO:0000256" key="17">
    <source>
        <dbReference type="ARBA" id="ARBA00081399"/>
    </source>
</evidence>
<dbReference type="CDD" id="cd18793">
    <property type="entry name" value="SF2_C_SNF"/>
    <property type="match status" value="1"/>
</dbReference>
<dbReference type="InterPro" id="IPR049730">
    <property type="entry name" value="SNF2/RAD54-like_C"/>
</dbReference>
<dbReference type="GO" id="GO:0016787">
    <property type="term" value="F:hydrolase activity"/>
    <property type="evidence" value="ECO:0007669"/>
    <property type="project" value="UniProtKB-KW"/>
</dbReference>
<keyword evidence="6" id="KW-0547">Nucleotide-binding</keyword>
<dbReference type="GO" id="GO:0044027">
    <property type="term" value="P:negative regulation of gene expression via chromosomal CpG island methylation"/>
    <property type="evidence" value="ECO:0007669"/>
    <property type="project" value="TreeGrafter"/>
</dbReference>
<keyword evidence="15" id="KW-0131">Cell cycle</keyword>
<keyword evidence="22" id="KW-1185">Reference proteome</keyword>
<dbReference type="AlphaFoldDB" id="A0A8S1DW70"/>
<dbReference type="SMART" id="SM00490">
    <property type="entry name" value="HELICc"/>
    <property type="match status" value="1"/>
</dbReference>
<evidence type="ECO:0000313" key="22">
    <source>
        <dbReference type="Proteomes" id="UP000494165"/>
    </source>
</evidence>
<comment type="similarity">
    <text evidence="2">Belongs to the SNF2/RAD54 helicase family.</text>
</comment>
<keyword evidence="4" id="KW-0597">Phosphoprotein</keyword>
<dbReference type="Proteomes" id="UP000494165">
    <property type="component" value="Unassembled WGS sequence"/>
</dbReference>
<evidence type="ECO:0000256" key="10">
    <source>
        <dbReference type="ARBA" id="ARBA00022840"/>
    </source>
</evidence>
<evidence type="ECO:0000256" key="9">
    <source>
        <dbReference type="ARBA" id="ARBA00022806"/>
    </source>
</evidence>
<dbReference type="FunFam" id="3.40.50.300:FF:000577">
    <property type="entry name" value="lymphoid-specific helicase isoform X1"/>
    <property type="match status" value="1"/>
</dbReference>
<keyword evidence="14" id="KW-0539">Nucleus</keyword>
<evidence type="ECO:0000256" key="4">
    <source>
        <dbReference type="ARBA" id="ARBA00022553"/>
    </source>
</evidence>
<feature type="compositionally biased region" description="Polar residues" evidence="18">
    <location>
        <begin position="26"/>
        <end position="37"/>
    </location>
</feature>
<dbReference type="GO" id="GO:0005524">
    <property type="term" value="F:ATP binding"/>
    <property type="evidence" value="ECO:0007669"/>
    <property type="project" value="UniProtKB-KW"/>
</dbReference>
<gene>
    <name evidence="21" type="ORF">CLODIP_2_CD12271</name>
</gene>
<dbReference type="GO" id="GO:0006346">
    <property type="term" value="P:DNA methylation-dependent constitutive heterochromatin formation"/>
    <property type="evidence" value="ECO:0007669"/>
    <property type="project" value="TreeGrafter"/>
</dbReference>
<name>A0A8S1DW70_9INSE</name>
<evidence type="ECO:0000256" key="8">
    <source>
        <dbReference type="ARBA" id="ARBA00022801"/>
    </source>
</evidence>
<reference evidence="21 22" key="1">
    <citation type="submission" date="2020-04" db="EMBL/GenBank/DDBJ databases">
        <authorList>
            <person name="Alioto T."/>
            <person name="Alioto T."/>
            <person name="Gomez Garrido J."/>
        </authorList>
    </citation>
    <scope>NUCLEOTIDE SEQUENCE [LARGE SCALE GENOMIC DNA]</scope>
</reference>
<evidence type="ECO:0000259" key="20">
    <source>
        <dbReference type="PROSITE" id="PS51194"/>
    </source>
</evidence>
<keyword evidence="8" id="KW-0378">Hydrolase</keyword>
<dbReference type="SMART" id="SM00487">
    <property type="entry name" value="DEXDc"/>
    <property type="match status" value="1"/>
</dbReference>
<keyword evidence="12" id="KW-0175">Coiled coil</keyword>
<dbReference type="GO" id="GO:0051301">
    <property type="term" value="P:cell division"/>
    <property type="evidence" value="ECO:0007669"/>
    <property type="project" value="UniProtKB-KW"/>
</dbReference>
<dbReference type="InterPro" id="IPR038718">
    <property type="entry name" value="SNF2-like_sf"/>
</dbReference>
<evidence type="ECO:0000256" key="14">
    <source>
        <dbReference type="ARBA" id="ARBA00023242"/>
    </source>
</evidence>
<evidence type="ECO:0000256" key="12">
    <source>
        <dbReference type="ARBA" id="ARBA00023054"/>
    </source>
</evidence>
<evidence type="ECO:0000256" key="3">
    <source>
        <dbReference type="ARBA" id="ARBA00022473"/>
    </source>
</evidence>
<evidence type="ECO:0000256" key="18">
    <source>
        <dbReference type="SAM" id="MobiDB-lite"/>
    </source>
</evidence>
<comment type="caution">
    <text evidence="21">The sequence shown here is derived from an EMBL/GenBank/DDBJ whole genome shotgun (WGS) entry which is preliminary data.</text>
</comment>
<dbReference type="SUPFAM" id="SSF52540">
    <property type="entry name" value="P-loop containing nucleoside triphosphate hydrolases"/>
    <property type="match status" value="2"/>
</dbReference>
<feature type="compositionally biased region" description="Basic and acidic residues" evidence="18">
    <location>
        <begin position="119"/>
        <end position="134"/>
    </location>
</feature>
<keyword evidence="11" id="KW-0805">Transcription regulation</keyword>
<feature type="region of interest" description="Disordered" evidence="18">
    <location>
        <begin position="119"/>
        <end position="143"/>
    </location>
</feature>